<keyword evidence="3" id="KW-1185">Reference proteome</keyword>
<name>A0A9W7WB95_TRIRA</name>
<comment type="caution">
    <text evidence="2">The sequence shown here is derived from an EMBL/GenBank/DDBJ whole genome shotgun (WGS) entry which is preliminary data.</text>
</comment>
<organism evidence="2 3">
    <name type="scientific">Triplophysa rosa</name>
    <name type="common">Cave loach</name>
    <dbReference type="NCBI Taxonomy" id="992332"/>
    <lineage>
        <taxon>Eukaryota</taxon>
        <taxon>Metazoa</taxon>
        <taxon>Chordata</taxon>
        <taxon>Craniata</taxon>
        <taxon>Vertebrata</taxon>
        <taxon>Euteleostomi</taxon>
        <taxon>Actinopterygii</taxon>
        <taxon>Neopterygii</taxon>
        <taxon>Teleostei</taxon>
        <taxon>Ostariophysi</taxon>
        <taxon>Cypriniformes</taxon>
        <taxon>Nemacheilidae</taxon>
        <taxon>Triplophysa</taxon>
    </lineage>
</organism>
<evidence type="ECO:0000256" key="1">
    <source>
        <dbReference type="SAM" id="SignalP"/>
    </source>
</evidence>
<accession>A0A9W7WB95</accession>
<proteinExistence type="predicted"/>
<reference evidence="2" key="1">
    <citation type="submission" date="2021-02" db="EMBL/GenBank/DDBJ databases">
        <title>Comparative genomics reveals that relaxation of natural selection precedes convergent phenotypic evolution of cavefish.</title>
        <authorList>
            <person name="Peng Z."/>
        </authorList>
    </citation>
    <scope>NUCLEOTIDE SEQUENCE</scope>
    <source>
        <tissue evidence="2">Muscle</tissue>
    </source>
</reference>
<feature type="chain" id="PRO_5040958993" evidence="1">
    <location>
        <begin position="23"/>
        <end position="186"/>
    </location>
</feature>
<evidence type="ECO:0000313" key="3">
    <source>
        <dbReference type="Proteomes" id="UP001059041"/>
    </source>
</evidence>
<keyword evidence="1" id="KW-0732">Signal</keyword>
<dbReference type="Proteomes" id="UP001059041">
    <property type="component" value="Linkage Group LG22"/>
</dbReference>
<dbReference type="AlphaFoldDB" id="A0A9W7WB95"/>
<feature type="signal peptide" evidence="1">
    <location>
        <begin position="1"/>
        <end position="22"/>
    </location>
</feature>
<dbReference type="EMBL" id="JAFHDT010000022">
    <property type="protein sequence ID" value="KAI7793756.1"/>
    <property type="molecule type" value="Genomic_DNA"/>
</dbReference>
<gene>
    <name evidence="2" type="ORF">IRJ41_025295</name>
</gene>
<evidence type="ECO:0000313" key="2">
    <source>
        <dbReference type="EMBL" id="KAI7793756.1"/>
    </source>
</evidence>
<sequence length="186" mass="20865">MSGHNVIFLCCSLFSFVPFCYGNLEEWFLGRALRDEEPTIIHHTLSQKTPPASAILTSWLAGPSAAPWLSERVNYEPAKSDFSIDLQHEIGLYIWEEGTGPVLTAANEFCSEPHDTASTKYDRQHLLPHLRRPSNEGKISCRQKYIILSSFTDSHEPPPLISGVSPPCSTTVPVVKQTWGRRRCLV</sequence>
<protein>
    <submittedName>
        <fullName evidence="2">Uncharacterized protein</fullName>
    </submittedName>
</protein>